<dbReference type="InterPro" id="IPR027417">
    <property type="entry name" value="P-loop_NTPase"/>
</dbReference>
<accession>A0AAV9GBI1</accession>
<evidence type="ECO:0000313" key="8">
    <source>
        <dbReference type="Proteomes" id="UP001321760"/>
    </source>
</evidence>
<dbReference type="InterPro" id="IPR052374">
    <property type="entry name" value="SERAC1"/>
</dbReference>
<name>A0AAV9GBI1_9PEZI</name>
<keyword evidence="4" id="KW-0256">Endoplasmic reticulum</keyword>
<dbReference type="SUPFAM" id="SSF48452">
    <property type="entry name" value="TPR-like"/>
    <property type="match status" value="2"/>
</dbReference>
<dbReference type="GO" id="GO:0005739">
    <property type="term" value="C:mitochondrion"/>
    <property type="evidence" value="ECO:0007669"/>
    <property type="project" value="UniProtKB-SubCell"/>
</dbReference>
<dbReference type="GO" id="GO:0005783">
    <property type="term" value="C:endoplasmic reticulum"/>
    <property type="evidence" value="ECO:0007669"/>
    <property type="project" value="UniProtKB-SubCell"/>
</dbReference>
<keyword evidence="5" id="KW-0496">Mitochondrion</keyword>
<evidence type="ECO:0000256" key="3">
    <source>
        <dbReference type="ARBA" id="ARBA00004370"/>
    </source>
</evidence>
<dbReference type="GO" id="GO:0016020">
    <property type="term" value="C:membrane"/>
    <property type="evidence" value="ECO:0007669"/>
    <property type="project" value="UniProtKB-SubCell"/>
</dbReference>
<dbReference type="Gene3D" id="1.25.40.10">
    <property type="entry name" value="Tetratricopeptide repeat domain"/>
    <property type="match status" value="1"/>
</dbReference>
<gene>
    <name evidence="7" type="ORF">QBC34DRAFT_164120</name>
</gene>
<dbReference type="EMBL" id="MU865965">
    <property type="protein sequence ID" value="KAK4445443.1"/>
    <property type="molecule type" value="Genomic_DNA"/>
</dbReference>
<comment type="subcellular location">
    <subcellularLocation>
        <location evidence="2">Endoplasmic reticulum</location>
    </subcellularLocation>
    <subcellularLocation>
        <location evidence="3">Membrane</location>
    </subcellularLocation>
    <subcellularLocation>
        <location evidence="1">Mitochondrion</location>
    </subcellularLocation>
</comment>
<dbReference type="PANTHER" id="PTHR48182">
    <property type="entry name" value="PROTEIN SERAC1"/>
    <property type="match status" value="1"/>
</dbReference>
<proteinExistence type="predicted"/>
<comment type="caution">
    <text evidence="7">The sequence shown here is derived from an EMBL/GenBank/DDBJ whole genome shotgun (WGS) entry which is preliminary data.</text>
</comment>
<sequence length="1035" mass="115784">MLAGQDNHFNQGFLGGRSRLHRLLHGRNKGSFRRDRKPILSSKPGLAVHHYPSSDATAAPIIDIIALHGCDRNFRSWSFQAKSDQSGAPIQVDWLCGPQGIAKEIPNARIMTFSFDINVRSSYELIHRSLYGNSLRLLQDLSSLRRETKSEGRGIIFIAHSVGGLLLKLALVSCIEPTGTRFRDIRDSTSAVHLFGTPSSSSSSHAFHVALDNMFALVRGGLKKEAREPLSRLDSGWLEMKLQPFKALMSTMAVFSYYESLETLDIGMVVNRQRSFSSTHSRNSESSTGSQRTFLNSDHLNMMRFQGPGDKTYIQLLRSLRDFARNQGREKSRSAILDIKPTVNADPEIGALNRRGNLAALSNIPAGEDLESFESQEALFPSLFSPRDSKSAGFPLIVLWGEDGTGVSTTVRSLLCTARRRAPDAFMYRFEGKTSDTIMEGYLALFRSIYRQAESQPSAKDFLGIRVTNLHDILSAESVVDLDDVSLNTVRKCVLEWLLDPEKQEWWLVFENVVDPDGIYELSPLRGSGRIILTTSQSDALHLGEKRRIPPSHLPPTPQPLGVDQELEHQIFGPVLKIAALLSTDPIPFSFFRGSSETPRSHVALDLLIRLGFADAFIDNGRPLGAIRLHDGVRLWVQTRLVEKNESAKWAMAALRLWTRFYQLQTAPRCKLLSASEGPQMIAPDVRACYQSIKDVMPEDLPPSEGWDLLGRFCIHQGAYDEASFYLGQFLSQPRWTSETALSEEYVQATLWLSTARRRMGKLGDAAEELKRLEFEKMIEESGIWPLAIKTELARADLSTVEGHLQSAQQTLERLLDFLDNIEDEPAKGDRLELDRAIVTRRLASLAAQQGNTEAASAYYQRAFTTFEHLLGHCDPTTIDTGEEWVNNLRVQGRHAEALELLERFLSVKQMLLGGRHPSTASRMVTKADLLSEVGNFGEATKLYDDALAIMTSTLGTCHPRVLRTMRCKAASLAARGSYDDALKTMEHVIQQMKSLPLWYTEEDVAWAVAKQDEFAEQRSGTGFEHLLQKSLCLT</sequence>
<dbReference type="Pfam" id="PF13424">
    <property type="entry name" value="TPR_12"/>
    <property type="match status" value="1"/>
</dbReference>
<dbReference type="InterPro" id="IPR011990">
    <property type="entry name" value="TPR-like_helical_dom_sf"/>
</dbReference>
<evidence type="ECO:0000256" key="1">
    <source>
        <dbReference type="ARBA" id="ARBA00004173"/>
    </source>
</evidence>
<evidence type="ECO:0000313" key="7">
    <source>
        <dbReference type="EMBL" id="KAK4445443.1"/>
    </source>
</evidence>
<keyword evidence="8" id="KW-1185">Reference proteome</keyword>
<reference evidence="7" key="2">
    <citation type="submission" date="2023-05" db="EMBL/GenBank/DDBJ databases">
        <authorList>
            <consortium name="Lawrence Berkeley National Laboratory"/>
            <person name="Steindorff A."/>
            <person name="Hensen N."/>
            <person name="Bonometti L."/>
            <person name="Westerberg I."/>
            <person name="Brannstrom I.O."/>
            <person name="Guillou S."/>
            <person name="Cros-Aarteil S."/>
            <person name="Calhoun S."/>
            <person name="Haridas S."/>
            <person name="Kuo A."/>
            <person name="Mondo S."/>
            <person name="Pangilinan J."/>
            <person name="Riley R."/>
            <person name="Labutti K."/>
            <person name="Andreopoulos B."/>
            <person name="Lipzen A."/>
            <person name="Chen C."/>
            <person name="Yanf M."/>
            <person name="Daum C."/>
            <person name="Ng V."/>
            <person name="Clum A."/>
            <person name="Ohm R."/>
            <person name="Martin F."/>
            <person name="Silar P."/>
            <person name="Natvig D."/>
            <person name="Lalanne C."/>
            <person name="Gautier V."/>
            <person name="Ament-Velasquez S.L."/>
            <person name="Kruys A."/>
            <person name="Hutchinson M.I."/>
            <person name="Powell A.J."/>
            <person name="Barry K."/>
            <person name="Miller A.N."/>
            <person name="Grigoriev I.V."/>
            <person name="Debuchy R."/>
            <person name="Gladieux P."/>
            <person name="Thoren M.H."/>
            <person name="Johannesson H."/>
        </authorList>
    </citation>
    <scope>NUCLEOTIDE SEQUENCE</scope>
    <source>
        <strain evidence="7">PSN243</strain>
    </source>
</reference>
<organism evidence="7 8">
    <name type="scientific">Podospora aff. communis PSN243</name>
    <dbReference type="NCBI Taxonomy" id="3040156"/>
    <lineage>
        <taxon>Eukaryota</taxon>
        <taxon>Fungi</taxon>
        <taxon>Dikarya</taxon>
        <taxon>Ascomycota</taxon>
        <taxon>Pezizomycotina</taxon>
        <taxon>Sordariomycetes</taxon>
        <taxon>Sordariomycetidae</taxon>
        <taxon>Sordariales</taxon>
        <taxon>Podosporaceae</taxon>
        <taxon>Podospora</taxon>
    </lineage>
</organism>
<evidence type="ECO:0000256" key="4">
    <source>
        <dbReference type="ARBA" id="ARBA00022824"/>
    </source>
</evidence>
<evidence type="ECO:0000256" key="6">
    <source>
        <dbReference type="ARBA" id="ARBA00023136"/>
    </source>
</evidence>
<evidence type="ECO:0000256" key="2">
    <source>
        <dbReference type="ARBA" id="ARBA00004240"/>
    </source>
</evidence>
<keyword evidence="6" id="KW-0472">Membrane</keyword>
<evidence type="ECO:0000256" key="5">
    <source>
        <dbReference type="ARBA" id="ARBA00023128"/>
    </source>
</evidence>
<dbReference type="Gene3D" id="3.40.50.300">
    <property type="entry name" value="P-loop containing nucleotide triphosphate hydrolases"/>
    <property type="match status" value="1"/>
</dbReference>
<dbReference type="PANTHER" id="PTHR48182:SF2">
    <property type="entry name" value="PROTEIN SERAC1"/>
    <property type="match status" value="1"/>
</dbReference>
<protein>
    <recommendedName>
        <fullName evidence="9">GPI inositol-deacylase</fullName>
    </recommendedName>
</protein>
<evidence type="ECO:0008006" key="9">
    <source>
        <dbReference type="Google" id="ProtNLM"/>
    </source>
</evidence>
<dbReference type="AlphaFoldDB" id="A0AAV9GBI1"/>
<reference evidence="7" key="1">
    <citation type="journal article" date="2023" name="Mol. Phylogenet. Evol.">
        <title>Genome-scale phylogeny and comparative genomics of the fungal order Sordariales.</title>
        <authorList>
            <person name="Hensen N."/>
            <person name="Bonometti L."/>
            <person name="Westerberg I."/>
            <person name="Brannstrom I.O."/>
            <person name="Guillou S."/>
            <person name="Cros-Aarteil S."/>
            <person name="Calhoun S."/>
            <person name="Haridas S."/>
            <person name="Kuo A."/>
            <person name="Mondo S."/>
            <person name="Pangilinan J."/>
            <person name="Riley R."/>
            <person name="LaButti K."/>
            <person name="Andreopoulos B."/>
            <person name="Lipzen A."/>
            <person name="Chen C."/>
            <person name="Yan M."/>
            <person name="Daum C."/>
            <person name="Ng V."/>
            <person name="Clum A."/>
            <person name="Steindorff A."/>
            <person name="Ohm R.A."/>
            <person name="Martin F."/>
            <person name="Silar P."/>
            <person name="Natvig D.O."/>
            <person name="Lalanne C."/>
            <person name="Gautier V."/>
            <person name="Ament-Velasquez S.L."/>
            <person name="Kruys A."/>
            <person name="Hutchinson M.I."/>
            <person name="Powell A.J."/>
            <person name="Barry K."/>
            <person name="Miller A.N."/>
            <person name="Grigoriev I.V."/>
            <person name="Debuchy R."/>
            <person name="Gladieux P."/>
            <person name="Hiltunen Thoren M."/>
            <person name="Johannesson H."/>
        </authorList>
    </citation>
    <scope>NUCLEOTIDE SEQUENCE</scope>
    <source>
        <strain evidence="7">PSN243</strain>
    </source>
</reference>
<dbReference type="Proteomes" id="UP001321760">
    <property type="component" value="Unassembled WGS sequence"/>
</dbReference>